<gene>
    <name evidence="4" type="ORF">ACFQKB_15840</name>
</gene>
<organism evidence="4 5">
    <name type="scientific">Actinomadura yumaensis</name>
    <dbReference type="NCBI Taxonomy" id="111807"/>
    <lineage>
        <taxon>Bacteria</taxon>
        <taxon>Bacillati</taxon>
        <taxon>Actinomycetota</taxon>
        <taxon>Actinomycetes</taxon>
        <taxon>Streptosporangiales</taxon>
        <taxon>Thermomonosporaceae</taxon>
        <taxon>Actinomadura</taxon>
    </lineage>
</organism>
<proteinExistence type="predicted"/>
<dbReference type="EMBL" id="JBHSXS010000007">
    <property type="protein sequence ID" value="MFC6881239.1"/>
    <property type="molecule type" value="Genomic_DNA"/>
</dbReference>
<dbReference type="PANTHER" id="PTHR30055:SF226">
    <property type="entry name" value="HTH-TYPE TRANSCRIPTIONAL REGULATOR PKSA"/>
    <property type="match status" value="1"/>
</dbReference>
<dbReference type="SUPFAM" id="SSF46689">
    <property type="entry name" value="Homeodomain-like"/>
    <property type="match status" value="1"/>
</dbReference>
<evidence type="ECO:0000313" key="4">
    <source>
        <dbReference type="EMBL" id="MFC6881239.1"/>
    </source>
</evidence>
<dbReference type="Pfam" id="PF00440">
    <property type="entry name" value="TetR_N"/>
    <property type="match status" value="1"/>
</dbReference>
<dbReference type="InterPro" id="IPR050109">
    <property type="entry name" value="HTH-type_TetR-like_transc_reg"/>
</dbReference>
<sequence>MAGDPPGKLKGGRHGLSRDYVRGNQRGRILAAVVAAAGEVGFTRMSVETVISRAQVSRRTFYEHFRNKEEAFLAAYDEVMRGLLERTAEAYERESGIPDRFRAGLRAFLEGLAEDPAAARMCIVEVLTAGPRATARRDEVLRTFAGLAEVEVRRLAPGYRTPALTAELTIGGLYAVVYDRVGAGRVAELPAMVADLAYALYVPP</sequence>
<evidence type="ECO:0000256" key="1">
    <source>
        <dbReference type="ARBA" id="ARBA00023125"/>
    </source>
</evidence>
<evidence type="ECO:0000256" key="2">
    <source>
        <dbReference type="PROSITE-ProRule" id="PRU00335"/>
    </source>
</evidence>
<evidence type="ECO:0000313" key="5">
    <source>
        <dbReference type="Proteomes" id="UP001596380"/>
    </source>
</evidence>
<dbReference type="PROSITE" id="PS50977">
    <property type="entry name" value="HTH_TETR_2"/>
    <property type="match status" value="1"/>
</dbReference>
<dbReference type="Proteomes" id="UP001596380">
    <property type="component" value="Unassembled WGS sequence"/>
</dbReference>
<name>A0ABW2CHN0_9ACTN</name>
<comment type="caution">
    <text evidence="4">The sequence shown here is derived from an EMBL/GenBank/DDBJ whole genome shotgun (WGS) entry which is preliminary data.</text>
</comment>
<evidence type="ECO:0000259" key="3">
    <source>
        <dbReference type="PROSITE" id="PS50977"/>
    </source>
</evidence>
<feature type="domain" description="HTH tetR-type" evidence="3">
    <location>
        <begin position="23"/>
        <end position="83"/>
    </location>
</feature>
<dbReference type="InterPro" id="IPR009057">
    <property type="entry name" value="Homeodomain-like_sf"/>
</dbReference>
<keyword evidence="5" id="KW-1185">Reference proteome</keyword>
<dbReference type="Gene3D" id="1.10.357.10">
    <property type="entry name" value="Tetracycline Repressor, domain 2"/>
    <property type="match status" value="1"/>
</dbReference>
<dbReference type="PANTHER" id="PTHR30055">
    <property type="entry name" value="HTH-TYPE TRANSCRIPTIONAL REGULATOR RUTR"/>
    <property type="match status" value="1"/>
</dbReference>
<dbReference type="InterPro" id="IPR001647">
    <property type="entry name" value="HTH_TetR"/>
</dbReference>
<protein>
    <submittedName>
        <fullName evidence="4">TetR/AcrR family transcriptional regulator</fullName>
    </submittedName>
</protein>
<feature type="DNA-binding region" description="H-T-H motif" evidence="2">
    <location>
        <begin position="46"/>
        <end position="65"/>
    </location>
</feature>
<reference evidence="5" key="1">
    <citation type="journal article" date="2019" name="Int. J. Syst. Evol. Microbiol.">
        <title>The Global Catalogue of Microorganisms (GCM) 10K type strain sequencing project: providing services to taxonomists for standard genome sequencing and annotation.</title>
        <authorList>
            <consortium name="The Broad Institute Genomics Platform"/>
            <consortium name="The Broad Institute Genome Sequencing Center for Infectious Disease"/>
            <person name="Wu L."/>
            <person name="Ma J."/>
        </authorList>
    </citation>
    <scope>NUCLEOTIDE SEQUENCE [LARGE SCALE GENOMIC DNA]</scope>
    <source>
        <strain evidence="5">JCM 3369</strain>
    </source>
</reference>
<dbReference type="RefSeq" id="WP_160819288.1">
    <property type="nucleotide sequence ID" value="NZ_JBHSXE010000001.1"/>
</dbReference>
<keyword evidence="1 2" id="KW-0238">DNA-binding</keyword>
<accession>A0ABW2CHN0</accession>